<organism evidence="1 2">
    <name type="scientific">Collybiopsis luxurians FD-317 M1</name>
    <dbReference type="NCBI Taxonomy" id="944289"/>
    <lineage>
        <taxon>Eukaryota</taxon>
        <taxon>Fungi</taxon>
        <taxon>Dikarya</taxon>
        <taxon>Basidiomycota</taxon>
        <taxon>Agaricomycotina</taxon>
        <taxon>Agaricomycetes</taxon>
        <taxon>Agaricomycetidae</taxon>
        <taxon>Agaricales</taxon>
        <taxon>Marasmiineae</taxon>
        <taxon>Omphalotaceae</taxon>
        <taxon>Collybiopsis</taxon>
        <taxon>Collybiopsis luxurians</taxon>
    </lineage>
</organism>
<name>A0A0D0BWN0_9AGAR</name>
<dbReference type="Gene3D" id="1.10.630.10">
    <property type="entry name" value="Cytochrome P450"/>
    <property type="match status" value="1"/>
</dbReference>
<dbReference type="Proteomes" id="UP000053593">
    <property type="component" value="Unassembled WGS sequence"/>
</dbReference>
<dbReference type="HOGENOM" id="CLU_2812634_0_0_1"/>
<dbReference type="AlphaFoldDB" id="A0A0D0BWN0"/>
<dbReference type="EMBL" id="KN834819">
    <property type="protein sequence ID" value="KIK54124.1"/>
    <property type="molecule type" value="Genomic_DNA"/>
</dbReference>
<dbReference type="GO" id="GO:0016705">
    <property type="term" value="F:oxidoreductase activity, acting on paired donors, with incorporation or reduction of molecular oxygen"/>
    <property type="evidence" value="ECO:0007669"/>
    <property type="project" value="InterPro"/>
</dbReference>
<reference evidence="1 2" key="1">
    <citation type="submission" date="2014-04" db="EMBL/GenBank/DDBJ databases">
        <title>Evolutionary Origins and Diversification of the Mycorrhizal Mutualists.</title>
        <authorList>
            <consortium name="DOE Joint Genome Institute"/>
            <consortium name="Mycorrhizal Genomics Consortium"/>
            <person name="Kohler A."/>
            <person name="Kuo A."/>
            <person name="Nagy L.G."/>
            <person name="Floudas D."/>
            <person name="Copeland A."/>
            <person name="Barry K.W."/>
            <person name="Cichocki N."/>
            <person name="Veneault-Fourrey C."/>
            <person name="LaButti K."/>
            <person name="Lindquist E.A."/>
            <person name="Lipzen A."/>
            <person name="Lundell T."/>
            <person name="Morin E."/>
            <person name="Murat C."/>
            <person name="Riley R."/>
            <person name="Ohm R."/>
            <person name="Sun H."/>
            <person name="Tunlid A."/>
            <person name="Henrissat B."/>
            <person name="Grigoriev I.V."/>
            <person name="Hibbett D.S."/>
            <person name="Martin F."/>
        </authorList>
    </citation>
    <scope>NUCLEOTIDE SEQUENCE [LARGE SCALE GENOMIC DNA]</scope>
    <source>
        <strain evidence="1 2">FD-317 M1</strain>
    </source>
</reference>
<evidence type="ECO:0000313" key="1">
    <source>
        <dbReference type="EMBL" id="KIK54124.1"/>
    </source>
</evidence>
<proteinExistence type="predicted"/>
<accession>A0A0D0BWN0</accession>
<dbReference type="GO" id="GO:0020037">
    <property type="term" value="F:heme binding"/>
    <property type="evidence" value="ECO:0007669"/>
    <property type="project" value="InterPro"/>
</dbReference>
<dbReference type="GO" id="GO:0004497">
    <property type="term" value="F:monooxygenase activity"/>
    <property type="evidence" value="ECO:0007669"/>
    <property type="project" value="InterPro"/>
</dbReference>
<sequence>MLGELMGWENTLPFLPYNEAWKAQRKIFHQAIPPSNIVHFHSKLLQATHNLVQMLAKTDDYMEDLHS</sequence>
<gene>
    <name evidence="1" type="ORF">GYMLUDRAFT_100154</name>
</gene>
<dbReference type="SUPFAM" id="SSF48264">
    <property type="entry name" value="Cytochrome P450"/>
    <property type="match status" value="1"/>
</dbReference>
<dbReference type="GO" id="GO:0005506">
    <property type="term" value="F:iron ion binding"/>
    <property type="evidence" value="ECO:0007669"/>
    <property type="project" value="InterPro"/>
</dbReference>
<dbReference type="InterPro" id="IPR036396">
    <property type="entry name" value="Cyt_P450_sf"/>
</dbReference>
<keyword evidence="2" id="KW-1185">Reference proteome</keyword>
<protein>
    <submittedName>
        <fullName evidence="1">Unplaced genomic scaffold GYMLUscaffold_71, whole genome shotgun sequence</fullName>
    </submittedName>
</protein>
<evidence type="ECO:0000313" key="2">
    <source>
        <dbReference type="Proteomes" id="UP000053593"/>
    </source>
</evidence>
<dbReference type="OrthoDB" id="2789670at2759"/>